<evidence type="ECO:0000256" key="2">
    <source>
        <dbReference type="SAM" id="Phobius"/>
    </source>
</evidence>
<dbReference type="Pfam" id="PF13559">
    <property type="entry name" value="DUF4129"/>
    <property type="match status" value="1"/>
</dbReference>
<proteinExistence type="predicted"/>
<keyword evidence="2" id="KW-0812">Transmembrane</keyword>
<evidence type="ECO:0000256" key="1">
    <source>
        <dbReference type="SAM" id="MobiDB-lite"/>
    </source>
</evidence>
<evidence type="ECO:0000313" key="5">
    <source>
        <dbReference type="EMBL" id="GLW92797.1"/>
    </source>
</evidence>
<evidence type="ECO:0000256" key="3">
    <source>
        <dbReference type="SAM" id="SignalP"/>
    </source>
</evidence>
<feature type="region of interest" description="Disordered" evidence="1">
    <location>
        <begin position="29"/>
        <end position="51"/>
    </location>
</feature>
<keyword evidence="2" id="KW-0472">Membrane</keyword>
<feature type="chain" id="PRO_5040757229" description="Protein-glutamine gamma-glutamyltransferase-like C-terminal domain-containing protein" evidence="3">
    <location>
        <begin position="25"/>
        <end position="225"/>
    </location>
</feature>
<organism evidence="5 6">
    <name type="scientific">Actinokineospora globicatena</name>
    <dbReference type="NCBI Taxonomy" id="103729"/>
    <lineage>
        <taxon>Bacteria</taxon>
        <taxon>Bacillati</taxon>
        <taxon>Actinomycetota</taxon>
        <taxon>Actinomycetes</taxon>
        <taxon>Pseudonocardiales</taxon>
        <taxon>Pseudonocardiaceae</taxon>
        <taxon>Actinokineospora</taxon>
    </lineage>
</organism>
<feature type="signal peptide" evidence="3">
    <location>
        <begin position="1"/>
        <end position="24"/>
    </location>
</feature>
<dbReference type="AlphaFoldDB" id="A0A9W6QQI5"/>
<gene>
    <name evidence="5" type="ORF">Aglo03_36130</name>
</gene>
<feature type="domain" description="Protein-glutamine gamma-glutamyltransferase-like C-terminal" evidence="4">
    <location>
        <begin position="146"/>
        <end position="215"/>
    </location>
</feature>
<comment type="caution">
    <text evidence="5">The sequence shown here is derived from an EMBL/GenBank/DDBJ whole genome shotgun (WGS) entry which is preliminary data.</text>
</comment>
<keyword evidence="2" id="KW-1133">Transmembrane helix</keyword>
<feature type="transmembrane region" description="Helical" evidence="2">
    <location>
        <begin position="68"/>
        <end position="90"/>
    </location>
</feature>
<reference evidence="5" key="1">
    <citation type="submission" date="2023-02" db="EMBL/GenBank/DDBJ databases">
        <title>Actinokineospora globicatena NBRC 15670.</title>
        <authorList>
            <person name="Ichikawa N."/>
            <person name="Sato H."/>
            <person name="Tonouchi N."/>
        </authorList>
    </citation>
    <scope>NUCLEOTIDE SEQUENCE</scope>
    <source>
        <strain evidence="5">NBRC 15670</strain>
    </source>
</reference>
<keyword evidence="6" id="KW-1185">Reference proteome</keyword>
<dbReference type="EMBL" id="BSSD01000005">
    <property type="protein sequence ID" value="GLW92797.1"/>
    <property type="molecule type" value="Genomic_DNA"/>
</dbReference>
<keyword evidence="3" id="KW-0732">Signal</keyword>
<sequence length="225" mass="22746">MSPRLAPPLVATALLLLAVVAARGGSAIPAGPGTTAPTDPDPTASPAATAATDPDPVLDLISGISTGLLLLAVAAMLLFGLVGVLANLFVRRRRARPVLPELDWSLDRADGAGVTAVPHLAAAARTARLGLTANAAGDPGNAVIAAWLALEHGAAQFGTPRAPHETPTEFTEHVLVAHAADPQALGALRRTYQRARFSPSAVITTADVTAAADALAQLERSLAGP</sequence>
<name>A0A9W6QQI5_9PSEU</name>
<evidence type="ECO:0000259" key="4">
    <source>
        <dbReference type="Pfam" id="PF13559"/>
    </source>
</evidence>
<evidence type="ECO:0000313" key="6">
    <source>
        <dbReference type="Proteomes" id="UP001165042"/>
    </source>
</evidence>
<protein>
    <recommendedName>
        <fullName evidence="4">Protein-glutamine gamma-glutamyltransferase-like C-terminal domain-containing protein</fullName>
    </recommendedName>
</protein>
<dbReference type="RefSeq" id="WP_285611274.1">
    <property type="nucleotide sequence ID" value="NZ_BSSD01000005.1"/>
</dbReference>
<dbReference type="InterPro" id="IPR025403">
    <property type="entry name" value="TgpA-like_C"/>
</dbReference>
<accession>A0A9W6QQI5</accession>
<dbReference type="Proteomes" id="UP001165042">
    <property type="component" value="Unassembled WGS sequence"/>
</dbReference>